<dbReference type="GO" id="GO:0003723">
    <property type="term" value="F:RNA binding"/>
    <property type="evidence" value="ECO:0007669"/>
    <property type="project" value="InterPro"/>
</dbReference>
<feature type="active site" description="Proton acceptor" evidence="5">
    <location>
        <position position="98"/>
    </location>
</feature>
<keyword evidence="1" id="KW-0540">Nuclease</keyword>
<feature type="active site" description="Proton donor" evidence="5">
    <location>
        <position position="144"/>
    </location>
</feature>
<keyword evidence="2 7" id="KW-0732">Signal</keyword>
<dbReference type="GO" id="GO:0016787">
    <property type="term" value="F:hydrolase activity"/>
    <property type="evidence" value="ECO:0007669"/>
    <property type="project" value="UniProtKB-KW"/>
</dbReference>
<dbReference type="Pfam" id="PF00545">
    <property type="entry name" value="Ribonuclease"/>
    <property type="match status" value="1"/>
</dbReference>
<organism evidence="8 9">
    <name type="scientific">Diplodia corticola</name>
    <dbReference type="NCBI Taxonomy" id="236234"/>
    <lineage>
        <taxon>Eukaryota</taxon>
        <taxon>Fungi</taxon>
        <taxon>Dikarya</taxon>
        <taxon>Ascomycota</taxon>
        <taxon>Pezizomycotina</taxon>
        <taxon>Dothideomycetes</taxon>
        <taxon>Dothideomycetes incertae sedis</taxon>
        <taxon>Botryosphaeriales</taxon>
        <taxon>Botryosphaeriaceae</taxon>
        <taxon>Diplodia</taxon>
    </lineage>
</organism>
<comment type="caution">
    <text evidence="8">The sequence shown here is derived from an EMBL/GenBank/DDBJ whole genome shotgun (WGS) entry which is preliminary data.</text>
</comment>
<keyword evidence="4 6" id="KW-1015">Disulfide bond</keyword>
<protein>
    <submittedName>
        <fullName evidence="8">Ribotoxin</fullName>
    </submittedName>
</protein>
<feature type="active site" evidence="5">
    <location>
        <position position="72"/>
    </location>
</feature>
<dbReference type="GeneID" id="31009525"/>
<dbReference type="GO" id="GO:0004521">
    <property type="term" value="F:RNA endonuclease activity"/>
    <property type="evidence" value="ECO:0007669"/>
    <property type="project" value="InterPro"/>
</dbReference>
<evidence type="ECO:0000256" key="3">
    <source>
        <dbReference type="ARBA" id="ARBA00022801"/>
    </source>
</evidence>
<dbReference type="EMBL" id="MNUE01000100">
    <property type="protein sequence ID" value="OJD28974.1"/>
    <property type="molecule type" value="Genomic_DNA"/>
</dbReference>
<feature type="chain" id="PRO_5012001133" evidence="7">
    <location>
        <begin position="27"/>
        <end position="157"/>
    </location>
</feature>
<evidence type="ECO:0000256" key="7">
    <source>
        <dbReference type="SAM" id="SignalP"/>
    </source>
</evidence>
<evidence type="ECO:0000313" key="9">
    <source>
        <dbReference type="Proteomes" id="UP000183809"/>
    </source>
</evidence>
<keyword evidence="3" id="KW-0378">Hydrolase</keyword>
<sequence length="157" mass="17157">MHAFQSLCYMLFAVSAMSAPFNQTEAQGVNPQNTTVTCKTAGGNIRINLNKAEGNIHAAPRGDHDTKSGYPHELKNGDGAIRTWPNRKCNDKHAELLEFPVFPDGHLFPFDQEMKPADKSSLLTGSARAVYTHPGKDFCGVVAHTEKDNKGPFALCE</sequence>
<feature type="signal peptide" evidence="7">
    <location>
        <begin position="1"/>
        <end position="26"/>
    </location>
</feature>
<dbReference type="RefSeq" id="XP_020125234.1">
    <property type="nucleotide sequence ID" value="XM_020269266.1"/>
</dbReference>
<feature type="disulfide bond" evidence="6">
    <location>
        <begin position="89"/>
        <end position="139"/>
    </location>
</feature>
<reference evidence="8 9" key="1">
    <citation type="submission" date="2016-10" db="EMBL/GenBank/DDBJ databases">
        <title>Proteomics and genomics reveal pathogen-plant mechanisms compatible with a hemibiotrophic lifestyle of Diplodia corticola.</title>
        <authorList>
            <person name="Fernandes I."/>
            <person name="De Jonge R."/>
            <person name="Van De Peer Y."/>
            <person name="Devreese B."/>
            <person name="Alves A."/>
            <person name="Esteves A.C."/>
        </authorList>
    </citation>
    <scope>NUCLEOTIDE SEQUENCE [LARGE SCALE GENOMIC DNA]</scope>
    <source>
        <strain evidence="8 9">CBS 112549</strain>
    </source>
</reference>
<evidence type="ECO:0000256" key="5">
    <source>
        <dbReference type="PIRSR" id="PIRSR037430-1"/>
    </source>
</evidence>
<dbReference type="InterPro" id="IPR000026">
    <property type="entry name" value="N1-like"/>
</dbReference>
<accession>A0A1J9QJD6</accession>
<keyword evidence="9" id="KW-1185">Reference proteome</keyword>
<dbReference type="OrthoDB" id="4998592at2759"/>
<proteinExistence type="predicted"/>
<evidence type="ECO:0000256" key="1">
    <source>
        <dbReference type="ARBA" id="ARBA00022722"/>
    </source>
</evidence>
<evidence type="ECO:0000256" key="2">
    <source>
        <dbReference type="ARBA" id="ARBA00022729"/>
    </source>
</evidence>
<dbReference type="AlphaFoldDB" id="A0A1J9QJD6"/>
<dbReference type="Proteomes" id="UP000183809">
    <property type="component" value="Unassembled WGS sequence"/>
</dbReference>
<evidence type="ECO:0000256" key="6">
    <source>
        <dbReference type="PIRSR" id="PIRSR037430-2"/>
    </source>
</evidence>
<dbReference type="PIRSF" id="PIRSF037430">
    <property type="entry name" value="RNase_U2"/>
    <property type="match status" value="1"/>
</dbReference>
<name>A0A1J9QJD6_9PEZI</name>
<dbReference type="InterPro" id="IPR048269">
    <property type="entry name" value="RNase_U2"/>
</dbReference>
<gene>
    <name evidence="8" type="ORF">BKCO1_10000013</name>
</gene>
<dbReference type="Gene3D" id="3.10.450.30">
    <property type="entry name" value="Microbial ribonucleases"/>
    <property type="match status" value="1"/>
</dbReference>
<evidence type="ECO:0000256" key="4">
    <source>
        <dbReference type="ARBA" id="ARBA00023157"/>
    </source>
</evidence>
<dbReference type="InterPro" id="IPR016191">
    <property type="entry name" value="Ribonuclease/ribotoxin"/>
</dbReference>
<dbReference type="SUPFAM" id="SSF53933">
    <property type="entry name" value="Microbial ribonucleases"/>
    <property type="match status" value="1"/>
</dbReference>
<evidence type="ECO:0000313" key="8">
    <source>
        <dbReference type="EMBL" id="OJD28974.1"/>
    </source>
</evidence>